<evidence type="ECO:0008006" key="3">
    <source>
        <dbReference type="Google" id="ProtNLM"/>
    </source>
</evidence>
<evidence type="ECO:0000313" key="2">
    <source>
        <dbReference type="Proteomes" id="UP000183015"/>
    </source>
</evidence>
<proteinExistence type="predicted"/>
<dbReference type="EMBL" id="FOAZ01000007">
    <property type="protein sequence ID" value="SEL26522.1"/>
    <property type="molecule type" value="Genomic_DNA"/>
</dbReference>
<dbReference type="SUPFAM" id="SSF50346">
    <property type="entry name" value="PRC-barrel domain"/>
    <property type="match status" value="1"/>
</dbReference>
<dbReference type="InterPro" id="IPR011033">
    <property type="entry name" value="PRC_barrel-like_sf"/>
</dbReference>
<dbReference type="STRING" id="235985.SAMN05414137_10759"/>
<dbReference type="InterPro" id="IPR014747">
    <property type="entry name" value="Bac_photo_RC_H_C"/>
</dbReference>
<dbReference type="Gene3D" id="3.90.50.10">
    <property type="entry name" value="Photosynthetic Reaction Center, subunit H, domain 2"/>
    <property type="match status" value="1"/>
</dbReference>
<dbReference type="OrthoDB" id="510842at2"/>
<dbReference type="AlphaFoldDB" id="A0A1H7NSS0"/>
<gene>
    <name evidence="1" type="ORF">SAMN05414137_10759</name>
</gene>
<protein>
    <recommendedName>
        <fullName evidence="3">PRC-barrel domain-containing protein</fullName>
    </recommendedName>
</protein>
<sequence>MSDIWGYGPASKYSSGTDLTGYKVEATDGHVGKVDDATDEVGSAFIVVNCKPWLIGKHVMLPAGTITVVETDQETIHVNRTKDEIKNAPEYDPELHRNDAKYRTTLGTYYGSHGR</sequence>
<name>A0A1H7NSS0_STRJI</name>
<organism evidence="1 2">
    <name type="scientific">Streptacidiphilus jiangxiensis</name>
    <dbReference type="NCBI Taxonomy" id="235985"/>
    <lineage>
        <taxon>Bacteria</taxon>
        <taxon>Bacillati</taxon>
        <taxon>Actinomycetota</taxon>
        <taxon>Actinomycetes</taxon>
        <taxon>Kitasatosporales</taxon>
        <taxon>Streptomycetaceae</taxon>
        <taxon>Streptacidiphilus</taxon>
    </lineage>
</organism>
<reference evidence="2" key="1">
    <citation type="submission" date="2016-10" db="EMBL/GenBank/DDBJ databases">
        <authorList>
            <person name="Varghese N."/>
        </authorList>
    </citation>
    <scope>NUCLEOTIDE SEQUENCE [LARGE SCALE GENOMIC DNA]</scope>
    <source>
        <strain evidence="2">DSM 45096 / BCRC 16803 / CGMCC 4.1857 / CIP 109030 / JCM 12277 / KCTC 19219 / NBRC 100920 / 33214</strain>
    </source>
</reference>
<dbReference type="GO" id="GO:0030077">
    <property type="term" value="C:plasma membrane light-harvesting complex"/>
    <property type="evidence" value="ECO:0007669"/>
    <property type="project" value="InterPro"/>
</dbReference>
<dbReference type="RefSeq" id="WP_042444890.1">
    <property type="nucleotide sequence ID" value="NZ_BBPN01000008.1"/>
</dbReference>
<dbReference type="GO" id="GO:0019684">
    <property type="term" value="P:photosynthesis, light reaction"/>
    <property type="evidence" value="ECO:0007669"/>
    <property type="project" value="InterPro"/>
</dbReference>
<evidence type="ECO:0000313" key="1">
    <source>
        <dbReference type="EMBL" id="SEL26522.1"/>
    </source>
</evidence>
<accession>A0A1H7NSS0</accession>
<dbReference type="eggNOG" id="COG3861">
    <property type="taxonomic scope" value="Bacteria"/>
</dbReference>
<keyword evidence="2" id="KW-1185">Reference proteome</keyword>
<dbReference type="Proteomes" id="UP000183015">
    <property type="component" value="Unassembled WGS sequence"/>
</dbReference>